<organism evidence="2 3">
    <name type="scientific">Temnothorax longispinosus</name>
    <dbReference type="NCBI Taxonomy" id="300112"/>
    <lineage>
        <taxon>Eukaryota</taxon>
        <taxon>Metazoa</taxon>
        <taxon>Ecdysozoa</taxon>
        <taxon>Arthropoda</taxon>
        <taxon>Hexapoda</taxon>
        <taxon>Insecta</taxon>
        <taxon>Pterygota</taxon>
        <taxon>Neoptera</taxon>
        <taxon>Endopterygota</taxon>
        <taxon>Hymenoptera</taxon>
        <taxon>Apocrita</taxon>
        <taxon>Aculeata</taxon>
        <taxon>Formicoidea</taxon>
        <taxon>Formicidae</taxon>
        <taxon>Myrmicinae</taxon>
        <taxon>Temnothorax</taxon>
    </lineage>
</organism>
<evidence type="ECO:0000256" key="1">
    <source>
        <dbReference type="SAM" id="MobiDB-lite"/>
    </source>
</evidence>
<protein>
    <submittedName>
        <fullName evidence="2">Uncharacterized protein</fullName>
    </submittedName>
</protein>
<dbReference type="EMBL" id="QBLH01000372">
    <property type="protein sequence ID" value="TGZ56184.1"/>
    <property type="molecule type" value="Genomic_DNA"/>
</dbReference>
<reference evidence="2 3" key="1">
    <citation type="journal article" date="2019" name="Philos. Trans. R. Soc. Lond., B, Biol. Sci.">
        <title>Ant behaviour and brain gene expression of defending hosts depend on the ecological success of the intruding social parasite.</title>
        <authorList>
            <person name="Kaur R."/>
            <person name="Stoldt M."/>
            <person name="Jongepier E."/>
            <person name="Feldmeyer B."/>
            <person name="Menzel F."/>
            <person name="Bornberg-Bauer E."/>
            <person name="Foitzik S."/>
        </authorList>
    </citation>
    <scope>NUCLEOTIDE SEQUENCE [LARGE SCALE GENOMIC DNA]</scope>
    <source>
        <tissue evidence="2">Whole body</tissue>
    </source>
</reference>
<comment type="caution">
    <text evidence="2">The sequence shown here is derived from an EMBL/GenBank/DDBJ whole genome shotgun (WGS) entry which is preliminary data.</text>
</comment>
<accession>A0A4V3SCB2</accession>
<feature type="non-terminal residue" evidence="2">
    <location>
        <position position="1"/>
    </location>
</feature>
<name>A0A4V3SCB2_9HYME</name>
<evidence type="ECO:0000313" key="3">
    <source>
        <dbReference type="Proteomes" id="UP000310200"/>
    </source>
</evidence>
<evidence type="ECO:0000313" key="2">
    <source>
        <dbReference type="EMBL" id="TGZ56184.1"/>
    </source>
</evidence>
<dbReference type="Proteomes" id="UP000310200">
    <property type="component" value="Unassembled WGS sequence"/>
</dbReference>
<dbReference type="AlphaFoldDB" id="A0A4V3SCB2"/>
<gene>
    <name evidence="2" type="ORF">DBV15_01646</name>
</gene>
<proteinExistence type="predicted"/>
<feature type="compositionally biased region" description="Polar residues" evidence="1">
    <location>
        <begin position="1"/>
        <end position="10"/>
    </location>
</feature>
<keyword evidence="3" id="KW-1185">Reference proteome</keyword>
<sequence length="82" mass="9215">QNEQSDNDLSSAIEPPIRRGAAGEELNCEVQQKQSRADDIPAITIEPDQKQILLLLSVSYSTMRSFILNYNKLVIFVTAIEH</sequence>
<feature type="region of interest" description="Disordered" evidence="1">
    <location>
        <begin position="1"/>
        <end position="30"/>
    </location>
</feature>